<dbReference type="EMBL" id="JAWDGP010004927">
    <property type="protein sequence ID" value="KAK3761277.1"/>
    <property type="molecule type" value="Genomic_DNA"/>
</dbReference>
<accession>A0AAE0Z3N4</accession>
<evidence type="ECO:0000256" key="1">
    <source>
        <dbReference type="SAM" id="MobiDB-lite"/>
    </source>
</evidence>
<dbReference type="AlphaFoldDB" id="A0AAE0Z3N4"/>
<keyword evidence="3" id="KW-1185">Reference proteome</keyword>
<feature type="region of interest" description="Disordered" evidence="1">
    <location>
        <begin position="42"/>
        <end position="62"/>
    </location>
</feature>
<reference evidence="2" key="1">
    <citation type="journal article" date="2023" name="G3 (Bethesda)">
        <title>A reference genome for the long-term kleptoplast-retaining sea slug Elysia crispata morphotype clarki.</title>
        <authorList>
            <person name="Eastman K.E."/>
            <person name="Pendleton A.L."/>
            <person name="Shaikh M.A."/>
            <person name="Suttiyut T."/>
            <person name="Ogas R."/>
            <person name="Tomko P."/>
            <person name="Gavelis G."/>
            <person name="Widhalm J.R."/>
            <person name="Wisecaver J.H."/>
        </authorList>
    </citation>
    <scope>NUCLEOTIDE SEQUENCE</scope>
    <source>
        <strain evidence="2">ECLA1</strain>
    </source>
</reference>
<comment type="caution">
    <text evidence="2">The sequence shown here is derived from an EMBL/GenBank/DDBJ whole genome shotgun (WGS) entry which is preliminary data.</text>
</comment>
<sequence length="75" mass="8093">MEDSDYTGFQPCLLAAKKSETPDSFGIIVKLGAVQTSTGQSEILPGHVQPSSSYRPGPNRMARLSPRTAVSLDWI</sequence>
<dbReference type="Proteomes" id="UP001283361">
    <property type="component" value="Unassembled WGS sequence"/>
</dbReference>
<evidence type="ECO:0000313" key="3">
    <source>
        <dbReference type="Proteomes" id="UP001283361"/>
    </source>
</evidence>
<proteinExistence type="predicted"/>
<evidence type="ECO:0000313" key="2">
    <source>
        <dbReference type="EMBL" id="KAK3761277.1"/>
    </source>
</evidence>
<gene>
    <name evidence="2" type="ORF">RRG08_022676</name>
</gene>
<organism evidence="2 3">
    <name type="scientific">Elysia crispata</name>
    <name type="common">lettuce slug</name>
    <dbReference type="NCBI Taxonomy" id="231223"/>
    <lineage>
        <taxon>Eukaryota</taxon>
        <taxon>Metazoa</taxon>
        <taxon>Spiralia</taxon>
        <taxon>Lophotrochozoa</taxon>
        <taxon>Mollusca</taxon>
        <taxon>Gastropoda</taxon>
        <taxon>Heterobranchia</taxon>
        <taxon>Euthyneura</taxon>
        <taxon>Panpulmonata</taxon>
        <taxon>Sacoglossa</taxon>
        <taxon>Placobranchoidea</taxon>
        <taxon>Plakobranchidae</taxon>
        <taxon>Elysia</taxon>
    </lineage>
</organism>
<name>A0AAE0Z3N4_9GAST</name>
<protein>
    <submittedName>
        <fullName evidence="2">Uncharacterized protein</fullName>
    </submittedName>
</protein>